<keyword evidence="1" id="KW-0159">Chromosome partition</keyword>
<organism evidence="3 4">
    <name type="scientific">Schaalia radingae</name>
    <dbReference type="NCBI Taxonomy" id="131110"/>
    <lineage>
        <taxon>Bacteria</taxon>
        <taxon>Bacillati</taxon>
        <taxon>Actinomycetota</taxon>
        <taxon>Actinomycetes</taxon>
        <taxon>Actinomycetales</taxon>
        <taxon>Actinomycetaceae</taxon>
        <taxon>Schaalia</taxon>
    </lineage>
</organism>
<gene>
    <name evidence="3" type="ORF">SAMN04489714_1080</name>
</gene>
<evidence type="ECO:0000313" key="4">
    <source>
        <dbReference type="Proteomes" id="UP000198976"/>
    </source>
</evidence>
<accession>A0ABY0V7F1</accession>
<protein>
    <recommendedName>
        <fullName evidence="2">Segregation and condensation protein A</fullName>
    </recommendedName>
</protein>
<dbReference type="InterPro" id="IPR003768">
    <property type="entry name" value="ScpA"/>
</dbReference>
<dbReference type="Proteomes" id="UP000198976">
    <property type="component" value="Chromosome I"/>
</dbReference>
<dbReference type="PANTHER" id="PTHR33969:SF2">
    <property type="entry name" value="SEGREGATION AND CONDENSATION PROTEIN A"/>
    <property type="match status" value="1"/>
</dbReference>
<dbReference type="EMBL" id="LT629792">
    <property type="protein sequence ID" value="SDT94065.1"/>
    <property type="molecule type" value="Genomic_DNA"/>
</dbReference>
<sequence length="273" mass="30271">MVASPEIIDEGTIDQFRVTLDVFEGPFDLLLQLISRKRLDITEVALAEVTDEFIAHMSAFPDLSRTTEFLVVAATLLNMKAAHLLPRDVDETDVDLEDLEARDLLFSRLLQYRAFKMAAGSIASRLGDFDGSYARDVALEPHFAALLPELVWTISAEDLARLAADALSNRPPAVQIAHLHDPVIPVATQVPILMNKLRAQPVMTFHALIADAESTAVVVSRFLAVLELFRRTIIEFDQAEALGELTVKWNGTTLDEVPIDDYEGETPSSMEEQ</sequence>
<evidence type="ECO:0000256" key="1">
    <source>
        <dbReference type="ARBA" id="ARBA00022829"/>
    </source>
</evidence>
<name>A0ABY0V7F1_9ACTO</name>
<keyword evidence="4" id="KW-1185">Reference proteome</keyword>
<reference evidence="3 4" key="1">
    <citation type="submission" date="2016-10" db="EMBL/GenBank/DDBJ databases">
        <authorList>
            <person name="Varghese N."/>
            <person name="Submissions S."/>
        </authorList>
    </citation>
    <scope>NUCLEOTIDE SEQUENCE [LARGE SCALE GENOMIC DNA]</scope>
    <source>
        <strain evidence="3 4">DSM 9169</strain>
    </source>
</reference>
<evidence type="ECO:0000256" key="2">
    <source>
        <dbReference type="ARBA" id="ARBA00044777"/>
    </source>
</evidence>
<dbReference type="PANTHER" id="PTHR33969">
    <property type="entry name" value="SEGREGATION AND CONDENSATION PROTEIN A"/>
    <property type="match status" value="1"/>
</dbReference>
<proteinExistence type="predicted"/>
<evidence type="ECO:0000313" key="3">
    <source>
        <dbReference type="EMBL" id="SDT94065.1"/>
    </source>
</evidence>
<dbReference type="Pfam" id="PF02616">
    <property type="entry name" value="SMC_ScpA"/>
    <property type="match status" value="1"/>
</dbReference>
<dbReference type="Gene3D" id="6.10.250.2410">
    <property type="match status" value="1"/>
</dbReference>
<dbReference type="RefSeq" id="WP_371935805.1">
    <property type="nucleotide sequence ID" value="NZ_LT629792.1"/>
</dbReference>